<evidence type="ECO:0000256" key="1">
    <source>
        <dbReference type="SAM" id="MobiDB-lite"/>
    </source>
</evidence>
<evidence type="ECO:0000313" key="2">
    <source>
        <dbReference type="EMBL" id="CAG6742674.1"/>
    </source>
</evidence>
<reference evidence="2" key="1">
    <citation type="submission" date="2021-05" db="EMBL/GenBank/DDBJ databases">
        <authorList>
            <person name="Alioto T."/>
            <person name="Alioto T."/>
            <person name="Gomez Garrido J."/>
        </authorList>
    </citation>
    <scope>NUCLEOTIDE SEQUENCE</scope>
</reference>
<dbReference type="AlphaFoldDB" id="A0A8D8Z924"/>
<feature type="region of interest" description="Disordered" evidence="1">
    <location>
        <begin position="1"/>
        <end position="86"/>
    </location>
</feature>
<protein>
    <submittedName>
        <fullName evidence="2">Uncharacterized protein</fullName>
    </submittedName>
</protein>
<sequence length="182" mass="20223">MSSPPKVPENDFLPKYSVTRSSSLPSIPDDVNKTASNNNNSSIEKEEFPPLPFSQDSRKRLANSPPPQSNRTDKIKKHNAAPPKDLEITDGFQVMVQKIIESNVHLSVSADQICNLIARLKNSQKRQEIIRDSNLSPSDVLFVLQEIHSNPDTTVNMKARISRMLSSGLSESKMTLVNVNSV</sequence>
<proteinExistence type="predicted"/>
<name>A0A8D8Z924_9HEMI</name>
<dbReference type="EMBL" id="HBUF01438236">
    <property type="protein sequence ID" value="CAG6742674.1"/>
    <property type="molecule type" value="Transcribed_RNA"/>
</dbReference>
<accession>A0A8D8Z924</accession>
<organism evidence="2">
    <name type="scientific">Cacopsylla melanoneura</name>
    <dbReference type="NCBI Taxonomy" id="428564"/>
    <lineage>
        <taxon>Eukaryota</taxon>
        <taxon>Metazoa</taxon>
        <taxon>Ecdysozoa</taxon>
        <taxon>Arthropoda</taxon>
        <taxon>Hexapoda</taxon>
        <taxon>Insecta</taxon>
        <taxon>Pterygota</taxon>
        <taxon>Neoptera</taxon>
        <taxon>Paraneoptera</taxon>
        <taxon>Hemiptera</taxon>
        <taxon>Sternorrhyncha</taxon>
        <taxon>Psylloidea</taxon>
        <taxon>Psyllidae</taxon>
        <taxon>Psyllinae</taxon>
        <taxon>Cacopsylla</taxon>
    </lineage>
</organism>